<feature type="compositionally biased region" description="Basic residues" evidence="1">
    <location>
        <begin position="116"/>
        <end position="138"/>
    </location>
</feature>
<dbReference type="OrthoDB" id="9815709at2"/>
<evidence type="ECO:0000259" key="2">
    <source>
        <dbReference type="PROSITE" id="PS00745"/>
    </source>
</evidence>
<reference evidence="3 5" key="1">
    <citation type="submission" date="2014-03" db="EMBL/GenBank/DDBJ databases">
        <title>Complete genome sequence of a deeply braunched marine Bacteroidia bacterium Draconibacterium orientale type strain FH5T.</title>
        <authorList>
            <person name="Li X."/>
            <person name="Wang X."/>
            <person name="Xie Z."/>
            <person name="Du Z."/>
            <person name="Chen G."/>
        </authorList>
    </citation>
    <scope>NUCLEOTIDE SEQUENCE [LARGE SCALE GENOMIC DNA]</scope>
    <source>
        <strain evidence="3 5">FH5</strain>
    </source>
</reference>
<dbReference type="STRING" id="1168034.FH5T_19010"/>
<dbReference type="PANTHER" id="PTHR47814:SF1">
    <property type="entry name" value="PEPTIDYL-TRNA HYDROLASE ARFB"/>
    <property type="match status" value="1"/>
</dbReference>
<dbReference type="EMBL" id="FOHT01000016">
    <property type="protein sequence ID" value="SET56333.1"/>
    <property type="molecule type" value="Genomic_DNA"/>
</dbReference>
<dbReference type="PANTHER" id="PTHR47814">
    <property type="entry name" value="PEPTIDYL-TRNA HYDROLASE ARFB"/>
    <property type="match status" value="1"/>
</dbReference>
<dbReference type="eggNOG" id="COG1186">
    <property type="taxonomic scope" value="Bacteria"/>
</dbReference>
<dbReference type="Gene3D" id="3.30.160.20">
    <property type="match status" value="1"/>
</dbReference>
<evidence type="ECO:0000313" key="3">
    <source>
        <dbReference type="EMBL" id="AHW61020.1"/>
    </source>
</evidence>
<dbReference type="NCBIfam" id="NF006718">
    <property type="entry name" value="PRK09256.1"/>
    <property type="match status" value="1"/>
</dbReference>
<keyword evidence="5" id="KW-1185">Reference proteome</keyword>
<dbReference type="AlphaFoldDB" id="X5E0K9"/>
<dbReference type="Proteomes" id="UP000181981">
    <property type="component" value="Unassembled WGS sequence"/>
</dbReference>
<protein>
    <submittedName>
        <fullName evidence="3">Peptide chain release factor 1</fullName>
    </submittedName>
    <submittedName>
        <fullName evidence="4">Ribosome-associated protein</fullName>
    </submittedName>
</protein>
<reference evidence="4 6" key="2">
    <citation type="submission" date="2016-10" db="EMBL/GenBank/DDBJ databases">
        <authorList>
            <person name="de Groot N.N."/>
        </authorList>
    </citation>
    <scope>NUCLEOTIDE SEQUENCE [LARGE SCALE GENOMIC DNA]</scope>
    <source>
        <strain evidence="4 6">DSM 25947</strain>
    </source>
</reference>
<dbReference type="HOGENOM" id="CLU_089470_3_2_10"/>
<dbReference type="GO" id="GO:0043022">
    <property type="term" value="F:ribosome binding"/>
    <property type="evidence" value="ECO:0007669"/>
    <property type="project" value="TreeGrafter"/>
</dbReference>
<evidence type="ECO:0000256" key="1">
    <source>
        <dbReference type="SAM" id="MobiDB-lite"/>
    </source>
</evidence>
<gene>
    <name evidence="3" type="ORF">FH5T_19010</name>
    <name evidence="4" type="ORF">SAMN05444285_11655</name>
</gene>
<name>X5E0K9_9BACT</name>
<sequence>MRLSETQKDQIINELKISAIRSSGPGGQNVNKVNTKIELRFNLNDSAVFSETQKQRLGIKLKNRINSDGVIVLFESSERSQLKNKQQAIAKLVELIEKALTPVKRRVKTKPTISSKLKRLEKKKQQSTKKQLRQRPDL</sequence>
<organism evidence="4 6">
    <name type="scientific">Draconibacterium orientale</name>
    <dbReference type="NCBI Taxonomy" id="1168034"/>
    <lineage>
        <taxon>Bacteria</taxon>
        <taxon>Pseudomonadati</taxon>
        <taxon>Bacteroidota</taxon>
        <taxon>Bacteroidia</taxon>
        <taxon>Marinilabiliales</taxon>
        <taxon>Prolixibacteraceae</taxon>
        <taxon>Draconibacterium</taxon>
    </lineage>
</organism>
<accession>X5E0K9</accession>
<dbReference type="PROSITE" id="PS00745">
    <property type="entry name" value="RF_PROK_I"/>
    <property type="match status" value="1"/>
</dbReference>
<evidence type="ECO:0000313" key="6">
    <source>
        <dbReference type="Proteomes" id="UP000181981"/>
    </source>
</evidence>
<dbReference type="EMBL" id="CP007451">
    <property type="protein sequence ID" value="AHW61020.1"/>
    <property type="molecule type" value="Genomic_DNA"/>
</dbReference>
<dbReference type="RefSeq" id="WP_038561981.1">
    <property type="nucleotide sequence ID" value="NZ_FOHT01000016.1"/>
</dbReference>
<proteinExistence type="predicted"/>
<dbReference type="InterPro" id="IPR000352">
    <property type="entry name" value="Pep_chain_release_fac_I"/>
</dbReference>
<feature type="domain" description="Prokaryotic-type class I peptide chain release factors" evidence="2">
    <location>
        <begin position="21"/>
        <end position="37"/>
    </location>
</feature>
<dbReference type="Proteomes" id="UP000023772">
    <property type="component" value="Chromosome"/>
</dbReference>
<dbReference type="GO" id="GO:0004045">
    <property type="term" value="F:peptidyl-tRNA hydrolase activity"/>
    <property type="evidence" value="ECO:0007669"/>
    <property type="project" value="TreeGrafter"/>
</dbReference>
<dbReference type="KEGG" id="dori:FH5T_19010"/>
<dbReference type="Pfam" id="PF00472">
    <property type="entry name" value="RF-1"/>
    <property type="match status" value="1"/>
</dbReference>
<dbReference type="GO" id="GO:0003747">
    <property type="term" value="F:translation release factor activity"/>
    <property type="evidence" value="ECO:0007669"/>
    <property type="project" value="InterPro"/>
</dbReference>
<dbReference type="SUPFAM" id="SSF110916">
    <property type="entry name" value="Peptidyl-tRNA hydrolase domain-like"/>
    <property type="match status" value="1"/>
</dbReference>
<evidence type="ECO:0000313" key="5">
    <source>
        <dbReference type="Proteomes" id="UP000023772"/>
    </source>
</evidence>
<feature type="region of interest" description="Disordered" evidence="1">
    <location>
        <begin position="107"/>
        <end position="138"/>
    </location>
</feature>
<evidence type="ECO:0000313" key="4">
    <source>
        <dbReference type="EMBL" id="SET56333.1"/>
    </source>
</evidence>
<dbReference type="GO" id="GO:0072344">
    <property type="term" value="P:rescue of stalled ribosome"/>
    <property type="evidence" value="ECO:0007669"/>
    <property type="project" value="TreeGrafter"/>
</dbReference>